<evidence type="ECO:0000313" key="2">
    <source>
        <dbReference type="Proteomes" id="UP000182870"/>
    </source>
</evidence>
<dbReference type="Proteomes" id="UP000182870">
    <property type="component" value="Unassembled WGS sequence"/>
</dbReference>
<accession>A0A1H0XUG9</accession>
<evidence type="ECO:0000313" key="1">
    <source>
        <dbReference type="EMBL" id="SDQ06515.1"/>
    </source>
</evidence>
<dbReference type="AlphaFoldDB" id="A0A1H0XUG9"/>
<keyword evidence="1" id="KW-0255">Endonuclease</keyword>
<dbReference type="GO" id="GO:0004519">
    <property type="term" value="F:endonuclease activity"/>
    <property type="evidence" value="ECO:0007669"/>
    <property type="project" value="UniProtKB-KW"/>
</dbReference>
<gene>
    <name evidence="1" type="ORF">SAMN05216392_0206</name>
</gene>
<dbReference type="OrthoDB" id="307209at2"/>
<dbReference type="PANTHER" id="PTHR38733:SF1">
    <property type="entry name" value="TYPE IV METHYL-DIRECTED RESTRICTION ENZYME ECOKMCRBC"/>
    <property type="match status" value="1"/>
</dbReference>
<dbReference type="PANTHER" id="PTHR38733">
    <property type="entry name" value="PROTEIN MCRC"/>
    <property type="match status" value="1"/>
</dbReference>
<dbReference type="EMBL" id="FNKE01000001">
    <property type="protein sequence ID" value="SDQ06515.1"/>
    <property type="molecule type" value="Genomic_DNA"/>
</dbReference>
<dbReference type="RefSeq" id="WP_074559686.1">
    <property type="nucleotide sequence ID" value="NZ_FNKE01000001.1"/>
</dbReference>
<organism evidence="1 2">
    <name type="scientific">Streptococcus equinus</name>
    <name type="common">Streptococcus bovis</name>
    <dbReference type="NCBI Taxonomy" id="1335"/>
    <lineage>
        <taxon>Bacteria</taxon>
        <taxon>Bacillati</taxon>
        <taxon>Bacillota</taxon>
        <taxon>Bacilli</taxon>
        <taxon>Lactobacillales</taxon>
        <taxon>Streptococcaceae</taxon>
        <taxon>Streptococcus</taxon>
    </lineage>
</organism>
<name>A0A1H0XUG9_STREI</name>
<dbReference type="InterPro" id="IPR019292">
    <property type="entry name" value="McrC"/>
</dbReference>
<dbReference type="Pfam" id="PF10117">
    <property type="entry name" value="McrBC"/>
    <property type="match status" value="1"/>
</dbReference>
<reference evidence="1 2" key="1">
    <citation type="submission" date="2016-10" db="EMBL/GenBank/DDBJ databases">
        <authorList>
            <person name="de Groot N.N."/>
        </authorList>
    </citation>
    <scope>NUCLEOTIDE SEQUENCE [LARGE SCALE GENOMIC DNA]</scope>
    <source>
        <strain evidence="1 2">Sb05</strain>
    </source>
</reference>
<protein>
    <submittedName>
        <fullName evidence="1">5-methylcytosine-specific restriction endonuclease McrBC, regulatory subunit McrC</fullName>
    </submittedName>
</protein>
<proteinExistence type="predicted"/>
<keyword evidence="1" id="KW-0540">Nuclease</keyword>
<sequence>MKVTDNNWNISKVEFCEEYPQLSSKLLDKTLGYLIQKENLIVFPDTLATSEGLFEDSKVIESMNDKVKTNNIVGFIGLEDEYLTIQSRFSKEDDFFLHYMLQKVLSINVINLPVNISFEEQLYNFIIYLFPRYLKLAFKKGVYKEYERFEYNDNRVRGNVNIVRHLKHNIPFTGNIAYSTRELTAQNNVMLLIRLTIEHLKSSKIGQKVLKSDAEVAGVINEIKRLTPEYNLKQRKKIIEYNQSNPVRHAYFQDYHKLQQLCLMILNKRKHTVGNKKSKVFGILIDIAWLWEEYLNTLLKDWFIHPENRKRSHKVFMFINQKHPLYPDFIGKENNVVLDAKYKKLEESRKGINREDLYQIITYLHILKSQKAGILYPSTNDTTYEIQGVLDGFGGEIFKQSLLIPQNSRTYSQFVEQMKDSEIIFLEQLGAEVR</sequence>
<keyword evidence="1" id="KW-0378">Hydrolase</keyword>